<gene>
    <name evidence="1" type="ORF">OCBIM_22005359mg</name>
</gene>
<evidence type="ECO:0000313" key="1">
    <source>
        <dbReference type="EMBL" id="KOF69260.1"/>
    </source>
</evidence>
<protein>
    <submittedName>
        <fullName evidence="1">Uncharacterized protein</fullName>
    </submittedName>
</protein>
<organism evidence="1">
    <name type="scientific">Octopus bimaculoides</name>
    <name type="common">California two-spotted octopus</name>
    <dbReference type="NCBI Taxonomy" id="37653"/>
    <lineage>
        <taxon>Eukaryota</taxon>
        <taxon>Metazoa</taxon>
        <taxon>Spiralia</taxon>
        <taxon>Lophotrochozoa</taxon>
        <taxon>Mollusca</taxon>
        <taxon>Cephalopoda</taxon>
        <taxon>Coleoidea</taxon>
        <taxon>Octopodiformes</taxon>
        <taxon>Octopoda</taxon>
        <taxon>Incirrata</taxon>
        <taxon>Octopodidae</taxon>
        <taxon>Octopus</taxon>
    </lineage>
</organism>
<name>A0A0L8FY21_OCTBM</name>
<reference evidence="1" key="1">
    <citation type="submission" date="2015-07" db="EMBL/GenBank/DDBJ databases">
        <title>MeaNS - Measles Nucleotide Surveillance Program.</title>
        <authorList>
            <person name="Tran T."/>
            <person name="Druce J."/>
        </authorList>
    </citation>
    <scope>NUCLEOTIDE SEQUENCE</scope>
    <source>
        <strain evidence="1">UCB-OBI-ISO-001</strain>
        <tissue evidence="1">Gonad</tissue>
    </source>
</reference>
<dbReference type="EMBL" id="KQ425596">
    <property type="protein sequence ID" value="KOF69260.1"/>
    <property type="molecule type" value="Genomic_DNA"/>
</dbReference>
<accession>A0A0L8FY21</accession>
<proteinExistence type="predicted"/>
<sequence length="35" mass="3976">MGALLLLCTCNLLRFRNLDCFGVDGYVFLLSFSFL</sequence>
<dbReference type="AlphaFoldDB" id="A0A0L8FY21"/>